<evidence type="ECO:0000313" key="12">
    <source>
        <dbReference type="EMBL" id="CAF1065828.1"/>
    </source>
</evidence>
<dbReference type="GO" id="GO:0051453">
    <property type="term" value="P:regulation of intracellular pH"/>
    <property type="evidence" value="ECO:0007669"/>
    <property type="project" value="TreeGrafter"/>
</dbReference>
<reference evidence="12" key="1">
    <citation type="submission" date="2021-02" db="EMBL/GenBank/DDBJ databases">
        <authorList>
            <person name="Nowell W R."/>
        </authorList>
    </citation>
    <scope>NUCLEOTIDE SEQUENCE</scope>
    <source>
        <strain evidence="12">Ploen Becks lab</strain>
    </source>
</reference>
<keyword evidence="3 9" id="KW-0813">Transport</keyword>
<dbReference type="GO" id="GO:0008510">
    <property type="term" value="F:sodium:bicarbonate symporter activity"/>
    <property type="evidence" value="ECO:0007669"/>
    <property type="project" value="TreeGrafter"/>
</dbReference>
<dbReference type="AlphaFoldDB" id="A0A814LIZ2"/>
<feature type="domain" description="Band 3 cytoplasmic" evidence="11">
    <location>
        <begin position="5"/>
        <end position="253"/>
    </location>
</feature>
<dbReference type="OrthoDB" id="1735926at2759"/>
<dbReference type="InterPro" id="IPR016152">
    <property type="entry name" value="PTrfase/Anion_transptr"/>
</dbReference>
<evidence type="ECO:0000256" key="2">
    <source>
        <dbReference type="ARBA" id="ARBA00010993"/>
    </source>
</evidence>
<keyword evidence="6 9" id="KW-1133">Transmembrane helix</keyword>
<accession>A0A814LIZ2</accession>
<dbReference type="Pfam" id="PF00955">
    <property type="entry name" value="HCO3_cotransp"/>
    <property type="match status" value="1"/>
</dbReference>
<comment type="caution">
    <text evidence="9">Lacks conserved residue(s) required for the propagation of feature annotation.</text>
</comment>
<dbReference type="SUPFAM" id="SSF55804">
    <property type="entry name" value="Phoshotransferase/anion transport protein"/>
    <property type="match status" value="1"/>
</dbReference>
<organism evidence="12 13">
    <name type="scientific">Brachionus calyciflorus</name>
    <dbReference type="NCBI Taxonomy" id="104777"/>
    <lineage>
        <taxon>Eukaryota</taxon>
        <taxon>Metazoa</taxon>
        <taxon>Spiralia</taxon>
        <taxon>Gnathifera</taxon>
        <taxon>Rotifera</taxon>
        <taxon>Eurotatoria</taxon>
        <taxon>Monogononta</taxon>
        <taxon>Pseudotrocha</taxon>
        <taxon>Ploima</taxon>
        <taxon>Brachionidae</taxon>
        <taxon>Brachionus</taxon>
    </lineage>
</organism>
<keyword evidence="7 9" id="KW-0406">Ion transport</keyword>
<dbReference type="EMBL" id="CAJNOC010005936">
    <property type="protein sequence ID" value="CAF1065828.1"/>
    <property type="molecule type" value="Genomic_DNA"/>
</dbReference>
<evidence type="ECO:0000256" key="1">
    <source>
        <dbReference type="ARBA" id="ARBA00004554"/>
    </source>
</evidence>
<dbReference type="PRINTS" id="PR01232">
    <property type="entry name" value="NAHCO3TRSPRT"/>
</dbReference>
<feature type="transmembrane region" description="Helical" evidence="9">
    <location>
        <begin position="622"/>
        <end position="641"/>
    </location>
</feature>
<evidence type="ECO:0000256" key="8">
    <source>
        <dbReference type="ARBA" id="ARBA00023136"/>
    </source>
</evidence>
<feature type="transmembrane region" description="Helical" evidence="9">
    <location>
        <begin position="534"/>
        <end position="552"/>
    </location>
</feature>
<evidence type="ECO:0000259" key="11">
    <source>
        <dbReference type="Pfam" id="PF07565"/>
    </source>
</evidence>
<dbReference type="PANTHER" id="PTHR11453:SF36">
    <property type="entry name" value="ANION EXCHANGE PROTEIN"/>
    <property type="match status" value="1"/>
</dbReference>
<dbReference type="InterPro" id="IPR013769">
    <property type="entry name" value="Band3_cytoplasmic_dom"/>
</dbReference>
<dbReference type="GO" id="GO:0008509">
    <property type="term" value="F:monoatomic anion transmembrane transporter activity"/>
    <property type="evidence" value="ECO:0007669"/>
    <property type="project" value="InterPro"/>
</dbReference>
<keyword evidence="4" id="KW-1003">Cell membrane</keyword>
<dbReference type="FunFam" id="1.10.287.570:FF:000001">
    <property type="entry name" value="Anion exchange protein"/>
    <property type="match status" value="1"/>
</dbReference>
<comment type="caution">
    <text evidence="12">The sequence shown here is derived from an EMBL/GenBank/DDBJ whole genome shotgun (WGS) entry which is preliminary data.</text>
</comment>
<dbReference type="Proteomes" id="UP000663879">
    <property type="component" value="Unassembled WGS sequence"/>
</dbReference>
<gene>
    <name evidence="12" type="ORF">OXX778_LOCUS19495</name>
</gene>
<evidence type="ECO:0000256" key="7">
    <source>
        <dbReference type="ARBA" id="ARBA00023065"/>
    </source>
</evidence>
<dbReference type="InterPro" id="IPR003024">
    <property type="entry name" value="Na/HCO3_transpt"/>
</dbReference>
<protein>
    <recommendedName>
        <fullName evidence="9">Anion exchange protein</fullName>
    </recommendedName>
</protein>
<dbReference type="GO" id="GO:0005452">
    <property type="term" value="F:solute:inorganic anion antiporter activity"/>
    <property type="evidence" value="ECO:0007669"/>
    <property type="project" value="InterPro"/>
</dbReference>
<dbReference type="InterPro" id="IPR011531">
    <property type="entry name" value="HCO3_transpt-like_TM_dom"/>
</dbReference>
<evidence type="ECO:0000256" key="5">
    <source>
        <dbReference type="ARBA" id="ARBA00022692"/>
    </source>
</evidence>
<keyword evidence="5 9" id="KW-0812">Transmembrane</keyword>
<dbReference type="Pfam" id="PF07565">
    <property type="entry name" value="Band_3_cyto"/>
    <property type="match status" value="1"/>
</dbReference>
<dbReference type="InterPro" id="IPR003020">
    <property type="entry name" value="HCO3_transpt_euk"/>
</dbReference>
<dbReference type="PANTHER" id="PTHR11453">
    <property type="entry name" value="ANION EXCHANGE PROTEIN"/>
    <property type="match status" value="1"/>
</dbReference>
<evidence type="ECO:0000313" key="13">
    <source>
        <dbReference type="Proteomes" id="UP000663879"/>
    </source>
</evidence>
<dbReference type="PRINTS" id="PR01231">
    <property type="entry name" value="HCO3TRNSPORT"/>
</dbReference>
<dbReference type="GO" id="GO:0016323">
    <property type="term" value="C:basolateral plasma membrane"/>
    <property type="evidence" value="ECO:0007669"/>
    <property type="project" value="UniProtKB-SubCell"/>
</dbReference>
<feature type="non-terminal residue" evidence="12">
    <location>
        <position position="1"/>
    </location>
</feature>
<evidence type="ECO:0000259" key="10">
    <source>
        <dbReference type="Pfam" id="PF00955"/>
    </source>
</evidence>
<comment type="subcellular location">
    <subcellularLocation>
        <location evidence="1">Basolateral cell membrane</location>
        <topology evidence="1">Multi-pass membrane protein</topology>
    </subcellularLocation>
    <subcellularLocation>
        <location evidence="9">Membrane</location>
        <topology evidence="9">Multi-pass membrane protein</topology>
    </subcellularLocation>
</comment>
<evidence type="ECO:0000256" key="4">
    <source>
        <dbReference type="ARBA" id="ARBA00022475"/>
    </source>
</evidence>
<sequence>MFLVQASVLKESDFESVKSVLLSKHIHQHEKQYKKQLDFGEKKSLSIVKSFTDLTKFYKESSGKDLNNVKHESNHDNILPQYYNSIDENHKNEVPIFEFEENELKLTRPETKQKDLESQFGSVSSFSNVSRLDFITNQSFMRKIPESTEAANVLIGELDFLDYQFSIFIRLSKPVVLGDLTEISLASRFLFILLGPKGNLDRYREIGRSAAALISDEIFLDVAYTCKNKLQLLKGFDTFLDQVTVIPPGEWDPNLRLEPPKKILLKEERLKRIAQLNRINGSELVELDNEIRPINPGPGLEFTGRFCGGLFDDLKRKLPWYLSDFKDGLNFQCLSSILFMYFACLAPIITFGGLLGTATDNNMSAIESLLSGAVCGILYSLFAGQPLSILGSTGPVLIFEKILHNFSKQYDIDYMGFRAWIGIWMTFFLILIVCFDGSAFIKYITRFTEESFAALIAFIFIQESIFELIKINKSNMFTNDPTGYILSLFSNECKKCTYSKNQSTLNQTPTSFNETECLRLNYEYETKCKYIPDVFFFSICLYISTFLMAIIFRSFRNSRFFPSTVRSKISDFGVVITIIINVTIDSYFKFNTPKLNVPLKFETTIPGRGWFIDPFDKIGNKWWLIFVAIIPAILSTILIFMDQQITTVIVNRKENKLKKSMGYHLDLLVIAVTILINSLIGIPWFVAATVLSINNILSLRKESESSVPGEKPKFLGVIEQRLTGVV</sequence>
<evidence type="ECO:0000256" key="9">
    <source>
        <dbReference type="RuleBase" id="RU362035"/>
    </source>
</evidence>
<dbReference type="Gene3D" id="1.10.287.570">
    <property type="entry name" value="Helical hairpin bin"/>
    <property type="match status" value="1"/>
</dbReference>
<feature type="transmembrane region" description="Helical" evidence="9">
    <location>
        <begin position="369"/>
        <end position="399"/>
    </location>
</feature>
<name>A0A814LIZ2_9BILA</name>
<feature type="transmembrane region" description="Helical" evidence="9">
    <location>
        <begin position="338"/>
        <end position="357"/>
    </location>
</feature>
<comment type="similarity">
    <text evidence="2 9">Belongs to the anion exchanger (TC 2.A.31) family.</text>
</comment>
<dbReference type="Gene3D" id="3.40.930.10">
    <property type="entry name" value="Mannitol-specific EII, Chain A"/>
    <property type="match status" value="1"/>
</dbReference>
<feature type="domain" description="Bicarbonate transporter-like transmembrane" evidence="10">
    <location>
        <begin position="305"/>
        <end position="726"/>
    </location>
</feature>
<feature type="transmembrane region" description="Helical" evidence="9">
    <location>
        <begin position="662"/>
        <end position="686"/>
    </location>
</feature>
<proteinExistence type="inferred from homology"/>
<evidence type="ECO:0000256" key="6">
    <source>
        <dbReference type="ARBA" id="ARBA00022989"/>
    </source>
</evidence>
<keyword evidence="13" id="KW-1185">Reference proteome</keyword>
<dbReference type="NCBIfam" id="TIGR00834">
    <property type="entry name" value="ae"/>
    <property type="match status" value="1"/>
</dbReference>
<keyword evidence="8 9" id="KW-0472">Membrane</keyword>
<evidence type="ECO:0000256" key="3">
    <source>
        <dbReference type="ARBA" id="ARBA00022448"/>
    </source>
</evidence>
<feature type="transmembrane region" description="Helical" evidence="9">
    <location>
        <begin position="419"/>
        <end position="440"/>
    </location>
</feature>